<evidence type="ECO:0000256" key="3">
    <source>
        <dbReference type="ARBA" id="ARBA00022741"/>
    </source>
</evidence>
<keyword evidence="16" id="KW-1185">Reference proteome</keyword>
<organism evidence="15 16">
    <name type="scientific">Discina gigas</name>
    <dbReference type="NCBI Taxonomy" id="1032678"/>
    <lineage>
        <taxon>Eukaryota</taxon>
        <taxon>Fungi</taxon>
        <taxon>Dikarya</taxon>
        <taxon>Ascomycota</taxon>
        <taxon>Pezizomycotina</taxon>
        <taxon>Pezizomycetes</taxon>
        <taxon>Pezizales</taxon>
        <taxon>Discinaceae</taxon>
        <taxon>Discina</taxon>
    </lineage>
</organism>
<keyword evidence="6 13" id="KW-0347">Helicase</keyword>
<dbReference type="InterPro" id="IPR042487">
    <property type="entry name" value="RuvBL1/2_DNA/RNA_bd_dom"/>
</dbReference>
<keyword evidence="10 13" id="KW-0234">DNA repair</keyword>
<dbReference type="InterPro" id="IPR041048">
    <property type="entry name" value="RuvB-like_C"/>
</dbReference>
<keyword evidence="9" id="KW-0010">Activator</keyword>
<dbReference type="Gene3D" id="1.10.8.60">
    <property type="match status" value="1"/>
</dbReference>
<dbReference type="SUPFAM" id="SSF52540">
    <property type="entry name" value="P-loop containing nucleoside triphosphate hydrolases"/>
    <property type="match status" value="1"/>
</dbReference>
<dbReference type="InterPro" id="IPR003593">
    <property type="entry name" value="AAA+_ATPase"/>
</dbReference>
<keyword evidence="4 13" id="KW-0227">DNA damage</keyword>
<dbReference type="Gene3D" id="3.40.50.300">
    <property type="entry name" value="P-loop containing nucleotide triphosphate hydrolases"/>
    <property type="match status" value="1"/>
</dbReference>
<keyword evidence="11 13" id="KW-0539">Nucleus</keyword>
<dbReference type="Pfam" id="PF06068">
    <property type="entry name" value="TIP49"/>
    <property type="match status" value="1"/>
</dbReference>
<dbReference type="Pfam" id="PF17856">
    <property type="entry name" value="TIP49_C"/>
    <property type="match status" value="1"/>
</dbReference>
<protein>
    <recommendedName>
        <fullName evidence="13">RuvB-like helicase</fullName>
        <ecNumber evidence="13">3.6.4.12</ecNumber>
    </recommendedName>
</protein>
<reference evidence="15 16" key="1">
    <citation type="submission" date="2024-02" db="EMBL/GenBank/DDBJ databases">
        <title>Discinaceae phylogenomics.</title>
        <authorList>
            <person name="Dirks A.C."/>
            <person name="James T.Y."/>
        </authorList>
    </citation>
    <scope>NUCLEOTIDE SEQUENCE [LARGE SCALE GENOMIC DNA]</scope>
    <source>
        <strain evidence="15 16">ACD0624</strain>
    </source>
</reference>
<evidence type="ECO:0000256" key="9">
    <source>
        <dbReference type="ARBA" id="ARBA00023159"/>
    </source>
</evidence>
<evidence type="ECO:0000256" key="12">
    <source>
        <dbReference type="ARBA" id="ARBA00047995"/>
    </source>
</evidence>
<gene>
    <name evidence="15" type="primary">RVB2</name>
    <name evidence="15" type="ORF">Q9L58_002594</name>
</gene>
<dbReference type="InterPro" id="IPR010339">
    <property type="entry name" value="TIP49_P-loop"/>
</dbReference>
<evidence type="ECO:0000313" key="16">
    <source>
        <dbReference type="Proteomes" id="UP001447188"/>
    </source>
</evidence>
<evidence type="ECO:0000259" key="14">
    <source>
        <dbReference type="SMART" id="SM00382"/>
    </source>
</evidence>
<dbReference type="SMART" id="SM00382">
    <property type="entry name" value="AAA"/>
    <property type="match status" value="1"/>
</dbReference>
<evidence type="ECO:0000256" key="2">
    <source>
        <dbReference type="ARBA" id="ARBA00007519"/>
    </source>
</evidence>
<comment type="catalytic activity">
    <reaction evidence="12 13">
        <text>ATP + H2O = ADP + phosphate + H(+)</text>
        <dbReference type="Rhea" id="RHEA:13065"/>
        <dbReference type="ChEBI" id="CHEBI:15377"/>
        <dbReference type="ChEBI" id="CHEBI:15378"/>
        <dbReference type="ChEBI" id="CHEBI:30616"/>
        <dbReference type="ChEBI" id="CHEBI:43474"/>
        <dbReference type="ChEBI" id="CHEBI:456216"/>
        <dbReference type="EC" id="3.6.4.12"/>
    </reaction>
</comment>
<keyword evidence="3 13" id="KW-0547">Nucleotide-binding</keyword>
<evidence type="ECO:0000256" key="4">
    <source>
        <dbReference type="ARBA" id="ARBA00022763"/>
    </source>
</evidence>
<dbReference type="EC" id="3.6.4.12" evidence="13"/>
<dbReference type="InterPro" id="IPR027238">
    <property type="entry name" value="RuvB-like"/>
</dbReference>
<evidence type="ECO:0000256" key="11">
    <source>
        <dbReference type="ARBA" id="ARBA00023242"/>
    </source>
</evidence>
<keyword evidence="13" id="KW-0805">Transcription regulation</keyword>
<dbReference type="GO" id="GO:0016787">
    <property type="term" value="F:hydrolase activity"/>
    <property type="evidence" value="ECO:0007669"/>
    <property type="project" value="UniProtKB-KW"/>
</dbReference>
<dbReference type="PANTHER" id="PTHR11093">
    <property type="entry name" value="RUVB-RELATED REPTIN AND PONTIN"/>
    <property type="match status" value="1"/>
</dbReference>
<evidence type="ECO:0000256" key="13">
    <source>
        <dbReference type="RuleBase" id="RU363048"/>
    </source>
</evidence>
<dbReference type="EMBL" id="JBBBZM010000022">
    <property type="protein sequence ID" value="KAL0638450.1"/>
    <property type="molecule type" value="Genomic_DNA"/>
</dbReference>
<dbReference type="Gene3D" id="2.40.50.360">
    <property type="entry name" value="RuvB-like helicase, domain II"/>
    <property type="match status" value="1"/>
</dbReference>
<dbReference type="Proteomes" id="UP001447188">
    <property type="component" value="Unassembled WGS sequence"/>
</dbReference>
<proteinExistence type="inferred from homology"/>
<keyword evidence="13" id="KW-0804">Transcription</keyword>
<sequence length="473" mass="51678">MANVGITTVGEAKEIRGMNLIAAHSHIRGLGIDPDTLEPRAASQGLVGQARARKAAAVILQMVKEGKIAGRAVLMAGPPSTGKTAIAMAMAQSLGPDVPFTMLASSEIFSLEMSKTEALNQAFRKSIGVRIKEESEVIEGEVVEIQIDRSVTGGQKQGKLTMKTQDMETMYDLGTKMIDSLSKEKVIAGDIISIDKSSGKITKLGRSFTRSRDYDAMGPDTRFIQCPEGEIQTRKEMIHTVSLHEIDVINSRTQGFLALFSGDTGEIRSEVRDQINTKVGEWKEEGKAEIVPGVLFIDEVHMLDIECFSYINRALESELAPIVIMASNRGNSKIRGTNYKSPHGLPIDFLDRVVIMPTYPYGPEEIREIIAIRAQEEEVTLAPDALNLLAKIGQETSLRYGSHLITTASLIAAKRKSSIVEIADVQRSYKLFFDQGRSVTFLHEYERKFIGNEGLAVLSGTGSGIGNDAMEIS</sequence>
<evidence type="ECO:0000256" key="10">
    <source>
        <dbReference type="ARBA" id="ARBA00023204"/>
    </source>
</evidence>
<evidence type="ECO:0000256" key="6">
    <source>
        <dbReference type="ARBA" id="ARBA00022806"/>
    </source>
</evidence>
<accession>A0ABR3GRA7</accession>
<evidence type="ECO:0000256" key="1">
    <source>
        <dbReference type="ARBA" id="ARBA00004123"/>
    </source>
</evidence>
<keyword evidence="7 13" id="KW-0067">ATP-binding</keyword>
<keyword evidence="5 13" id="KW-0378">Hydrolase</keyword>
<dbReference type="GO" id="GO:0003678">
    <property type="term" value="F:DNA helicase activity"/>
    <property type="evidence" value="ECO:0007669"/>
    <property type="project" value="UniProtKB-EC"/>
</dbReference>
<evidence type="ECO:0000256" key="5">
    <source>
        <dbReference type="ARBA" id="ARBA00022801"/>
    </source>
</evidence>
<name>A0ABR3GRA7_9PEZI</name>
<dbReference type="InterPro" id="IPR027417">
    <property type="entry name" value="P-loop_NTPase"/>
</dbReference>
<evidence type="ECO:0000256" key="8">
    <source>
        <dbReference type="ARBA" id="ARBA00022853"/>
    </source>
</evidence>
<keyword evidence="8 13" id="KW-0156">Chromatin regulator</keyword>
<comment type="subcellular location">
    <subcellularLocation>
        <location evidence="1 13">Nucleus</location>
    </subcellularLocation>
</comment>
<evidence type="ECO:0000313" key="15">
    <source>
        <dbReference type="EMBL" id="KAL0638450.1"/>
    </source>
</evidence>
<feature type="domain" description="AAA+ ATPase" evidence="14">
    <location>
        <begin position="69"/>
        <end position="360"/>
    </location>
</feature>
<comment type="caution">
    <text evidence="15">The sequence shown here is derived from an EMBL/GenBank/DDBJ whole genome shotgun (WGS) entry which is preliminary data.</text>
</comment>
<comment type="function">
    <text evidence="13">DNA helicase participates in several chromatin remodeling complexes, including the SWR1 and the INO80 complexes.</text>
</comment>
<evidence type="ECO:0000256" key="7">
    <source>
        <dbReference type="ARBA" id="ARBA00022840"/>
    </source>
</evidence>
<comment type="similarity">
    <text evidence="2 13">Belongs to the RuvB family.</text>
</comment>